<evidence type="ECO:0000256" key="7">
    <source>
        <dbReference type="ARBA" id="ARBA00022692"/>
    </source>
</evidence>
<dbReference type="STRING" id="1441469.A0A1Q5Q8S4"/>
<dbReference type="Gene3D" id="3.30.565.10">
    <property type="entry name" value="Histidine kinase-like ATPase, C-terminal domain"/>
    <property type="match status" value="1"/>
</dbReference>
<feature type="domain" description="Response regulatory" evidence="17">
    <location>
        <begin position="2155"/>
        <end position="2278"/>
    </location>
</feature>
<dbReference type="PROSITE" id="PS50011">
    <property type="entry name" value="PROTEIN_KINASE_DOM"/>
    <property type="match status" value="1"/>
</dbReference>
<evidence type="ECO:0000256" key="4">
    <source>
        <dbReference type="ARBA" id="ARBA00022475"/>
    </source>
</evidence>
<proteinExistence type="predicted"/>
<dbReference type="CDD" id="cd16922">
    <property type="entry name" value="HATPase_EvgS-ArcB-TorS-like"/>
    <property type="match status" value="1"/>
</dbReference>
<dbReference type="InterPro" id="IPR041664">
    <property type="entry name" value="AAA_16"/>
</dbReference>
<evidence type="ECO:0000256" key="14">
    <source>
        <dbReference type="SAM" id="MobiDB-lite"/>
    </source>
</evidence>
<name>A0A1Q5Q8S4_TALAT</name>
<dbReference type="Pfam" id="PF02518">
    <property type="entry name" value="HATPase_c"/>
    <property type="match status" value="1"/>
</dbReference>
<feature type="compositionally biased region" description="Polar residues" evidence="14">
    <location>
        <begin position="61"/>
        <end position="72"/>
    </location>
</feature>
<dbReference type="FunFam" id="1.10.510.10:FF:000579">
    <property type="entry name" value="Sensor histidine kinase/response regulator, putative"/>
    <property type="match status" value="1"/>
</dbReference>
<dbReference type="PRINTS" id="PR00344">
    <property type="entry name" value="BCTRLSENSOR"/>
</dbReference>
<dbReference type="FunFam" id="3.30.565.10:FF:000010">
    <property type="entry name" value="Sensor histidine kinase RcsC"/>
    <property type="match status" value="1"/>
</dbReference>
<dbReference type="RefSeq" id="XP_020120550.1">
    <property type="nucleotide sequence ID" value="XM_020266785.1"/>
</dbReference>
<evidence type="ECO:0000256" key="5">
    <source>
        <dbReference type="ARBA" id="ARBA00022553"/>
    </source>
</evidence>
<dbReference type="Pfam" id="PF13191">
    <property type="entry name" value="AAA_16"/>
    <property type="match status" value="1"/>
</dbReference>
<dbReference type="InterPro" id="IPR003661">
    <property type="entry name" value="HisK_dim/P_dom"/>
</dbReference>
<evidence type="ECO:0000256" key="13">
    <source>
        <dbReference type="PROSITE-ProRule" id="PRU00169"/>
    </source>
</evidence>
<dbReference type="SUPFAM" id="SSF52540">
    <property type="entry name" value="P-loop containing nucleoside triphosphate hydrolases"/>
    <property type="match status" value="1"/>
</dbReference>
<dbReference type="InterPro" id="IPR003018">
    <property type="entry name" value="GAF"/>
</dbReference>
<dbReference type="InterPro" id="IPR003594">
    <property type="entry name" value="HATPase_dom"/>
</dbReference>
<feature type="region of interest" description="Disordered" evidence="14">
    <location>
        <begin position="487"/>
        <end position="566"/>
    </location>
</feature>
<evidence type="ECO:0000259" key="16">
    <source>
        <dbReference type="PROSITE" id="PS50109"/>
    </source>
</evidence>
<dbReference type="FunFam" id="3.30.450.40:FF:000044">
    <property type="entry name" value="Putative sensor histidine kinase/response regulator"/>
    <property type="match status" value="1"/>
</dbReference>
<protein>
    <recommendedName>
        <fullName evidence="3">histidine kinase</fullName>
        <ecNumber evidence="3">2.7.13.3</ecNumber>
    </recommendedName>
</protein>
<dbReference type="InterPro" id="IPR036890">
    <property type="entry name" value="HATPase_C_sf"/>
</dbReference>
<dbReference type="SMART" id="SM00065">
    <property type="entry name" value="GAF"/>
    <property type="match status" value="1"/>
</dbReference>
<accession>A0A1Q5Q8S4</accession>
<evidence type="ECO:0000313" key="18">
    <source>
        <dbReference type="EMBL" id="OKL60429.1"/>
    </source>
</evidence>
<evidence type="ECO:0000256" key="8">
    <source>
        <dbReference type="ARBA" id="ARBA00022741"/>
    </source>
</evidence>
<dbReference type="InterPro" id="IPR000719">
    <property type="entry name" value="Prot_kinase_dom"/>
</dbReference>
<feature type="region of interest" description="Disordered" evidence="14">
    <location>
        <begin position="668"/>
        <end position="706"/>
    </location>
</feature>
<dbReference type="Gene3D" id="3.40.50.2300">
    <property type="match status" value="1"/>
</dbReference>
<dbReference type="SMART" id="SM00448">
    <property type="entry name" value="REC"/>
    <property type="match status" value="1"/>
</dbReference>
<dbReference type="SUPFAM" id="SSF55781">
    <property type="entry name" value="GAF domain-like"/>
    <property type="match status" value="1"/>
</dbReference>
<dbReference type="GO" id="GO:0000155">
    <property type="term" value="F:phosphorelay sensor kinase activity"/>
    <property type="evidence" value="ECO:0007669"/>
    <property type="project" value="InterPro"/>
</dbReference>
<dbReference type="SUPFAM" id="SSF55874">
    <property type="entry name" value="ATPase domain of HSP90 chaperone/DNA topoisomerase II/histidine kinase"/>
    <property type="match status" value="1"/>
</dbReference>
<keyword evidence="12" id="KW-0472">Membrane</keyword>
<feature type="region of interest" description="Disordered" evidence="14">
    <location>
        <begin position="54"/>
        <end position="88"/>
    </location>
</feature>
<comment type="caution">
    <text evidence="18">The sequence shown here is derived from an EMBL/GenBank/DDBJ whole genome shotgun (WGS) entry which is preliminary data.</text>
</comment>
<keyword evidence="9" id="KW-0418">Kinase</keyword>
<feature type="compositionally biased region" description="Polar residues" evidence="14">
    <location>
        <begin position="697"/>
        <end position="706"/>
    </location>
</feature>
<dbReference type="SUPFAM" id="SSF56112">
    <property type="entry name" value="Protein kinase-like (PK-like)"/>
    <property type="match status" value="1"/>
</dbReference>
<dbReference type="Pfam" id="PF13185">
    <property type="entry name" value="GAF_2"/>
    <property type="match status" value="1"/>
</dbReference>
<dbReference type="SUPFAM" id="SSF47384">
    <property type="entry name" value="Homodimeric domain of signal transducing histidine kinase"/>
    <property type="match status" value="1"/>
</dbReference>
<evidence type="ECO:0000259" key="17">
    <source>
        <dbReference type="PROSITE" id="PS50110"/>
    </source>
</evidence>
<dbReference type="InterPro" id="IPR027417">
    <property type="entry name" value="P-loop_NTPase"/>
</dbReference>
<evidence type="ECO:0000256" key="3">
    <source>
        <dbReference type="ARBA" id="ARBA00012438"/>
    </source>
</evidence>
<dbReference type="EC" id="2.7.13.3" evidence="3"/>
<evidence type="ECO:0000256" key="6">
    <source>
        <dbReference type="ARBA" id="ARBA00022679"/>
    </source>
</evidence>
<dbReference type="InterPro" id="IPR029016">
    <property type="entry name" value="GAF-like_dom_sf"/>
</dbReference>
<feature type="modified residue" description="4-aspartylphosphate" evidence="13">
    <location>
        <position position="2209"/>
    </location>
</feature>
<dbReference type="Gene3D" id="1.10.287.130">
    <property type="match status" value="1"/>
</dbReference>
<keyword evidence="6" id="KW-0808">Transferase</keyword>
<keyword evidence="4" id="KW-1003">Cell membrane</keyword>
<feature type="domain" description="Protein kinase" evidence="15">
    <location>
        <begin position="57"/>
        <end position="380"/>
    </location>
</feature>
<dbReference type="InterPro" id="IPR011009">
    <property type="entry name" value="Kinase-like_dom_sf"/>
</dbReference>
<dbReference type="Gene3D" id="1.10.510.10">
    <property type="entry name" value="Transferase(Phosphotransferase) domain 1"/>
    <property type="match status" value="1"/>
</dbReference>
<feature type="domain" description="Histidine kinase" evidence="16">
    <location>
        <begin position="1889"/>
        <end position="2112"/>
    </location>
</feature>
<dbReference type="GO" id="GO:0005524">
    <property type="term" value="F:ATP binding"/>
    <property type="evidence" value="ECO:0007669"/>
    <property type="project" value="UniProtKB-KW"/>
</dbReference>
<dbReference type="PANTHER" id="PTHR43047:SF46">
    <property type="entry name" value="HISTIDINE KINASE_RESPONSE REGULATOR, PUTATIVE (AFU_ORTHOLOGUE AFUA_3G12550)-RELATED"/>
    <property type="match status" value="1"/>
</dbReference>
<dbReference type="CDD" id="cd00082">
    <property type="entry name" value="HisKA"/>
    <property type="match status" value="1"/>
</dbReference>
<dbReference type="FunFam" id="1.10.287.130:FF:000003">
    <property type="entry name" value="Histidine kinase"/>
    <property type="match status" value="1"/>
</dbReference>
<evidence type="ECO:0000256" key="11">
    <source>
        <dbReference type="ARBA" id="ARBA00022989"/>
    </source>
</evidence>
<dbReference type="InterPro" id="IPR001789">
    <property type="entry name" value="Sig_transdc_resp-reg_receiver"/>
</dbReference>
<evidence type="ECO:0000256" key="1">
    <source>
        <dbReference type="ARBA" id="ARBA00000085"/>
    </source>
</evidence>
<dbReference type="SMART" id="SM00387">
    <property type="entry name" value="HATPase_c"/>
    <property type="match status" value="1"/>
</dbReference>
<feature type="compositionally biased region" description="Basic residues" evidence="14">
    <location>
        <begin position="556"/>
        <end position="566"/>
    </location>
</feature>
<dbReference type="Proteomes" id="UP000214365">
    <property type="component" value="Unassembled WGS sequence"/>
</dbReference>
<evidence type="ECO:0000259" key="15">
    <source>
        <dbReference type="PROSITE" id="PS50011"/>
    </source>
</evidence>
<reference evidence="18 19" key="1">
    <citation type="submission" date="2015-06" db="EMBL/GenBank/DDBJ databases">
        <title>Talaromyces atroroseus IBT 11181 draft genome.</title>
        <authorList>
            <person name="Rasmussen K.B."/>
            <person name="Rasmussen S."/>
            <person name="Petersen B."/>
            <person name="Sicheritz-Ponten T."/>
            <person name="Mortensen U.H."/>
            <person name="Thrane U."/>
        </authorList>
    </citation>
    <scope>NUCLEOTIDE SEQUENCE [LARGE SCALE GENOMIC DNA]</scope>
    <source>
        <strain evidence="18 19">IBT 11181</strain>
    </source>
</reference>
<dbReference type="PROSITE" id="PS50110">
    <property type="entry name" value="RESPONSE_REGULATORY"/>
    <property type="match status" value="1"/>
</dbReference>
<dbReference type="SUPFAM" id="SSF52172">
    <property type="entry name" value="CheY-like"/>
    <property type="match status" value="1"/>
</dbReference>
<keyword evidence="5 13" id="KW-0597">Phosphoprotein</keyword>
<dbReference type="EMBL" id="LFMY01000005">
    <property type="protein sequence ID" value="OKL60429.1"/>
    <property type="molecule type" value="Genomic_DNA"/>
</dbReference>
<evidence type="ECO:0000256" key="9">
    <source>
        <dbReference type="ARBA" id="ARBA00022777"/>
    </source>
</evidence>
<gene>
    <name evidence="18" type="ORF">UA08_03993</name>
</gene>
<keyword evidence="11" id="KW-1133">Transmembrane helix</keyword>
<dbReference type="PANTHER" id="PTHR43047">
    <property type="entry name" value="TWO-COMPONENT HISTIDINE PROTEIN KINASE"/>
    <property type="match status" value="1"/>
</dbReference>
<dbReference type="Pfam" id="PF00512">
    <property type="entry name" value="HisKA"/>
    <property type="match status" value="1"/>
</dbReference>
<keyword evidence="19" id="KW-1185">Reference proteome</keyword>
<keyword evidence="10" id="KW-0067">ATP-binding</keyword>
<dbReference type="InterPro" id="IPR004358">
    <property type="entry name" value="Sig_transdc_His_kin-like_C"/>
</dbReference>
<comment type="catalytic activity">
    <reaction evidence="1">
        <text>ATP + protein L-histidine = ADP + protein N-phospho-L-histidine.</text>
        <dbReference type="EC" id="2.7.13.3"/>
    </reaction>
</comment>
<dbReference type="InterPro" id="IPR011006">
    <property type="entry name" value="CheY-like_superfamily"/>
</dbReference>
<feature type="compositionally biased region" description="Polar residues" evidence="14">
    <location>
        <begin position="539"/>
        <end position="550"/>
    </location>
</feature>
<dbReference type="InterPro" id="IPR036097">
    <property type="entry name" value="HisK_dim/P_sf"/>
</dbReference>
<dbReference type="Pfam" id="PF00072">
    <property type="entry name" value="Response_reg"/>
    <property type="match status" value="1"/>
</dbReference>
<dbReference type="OrthoDB" id="60033at2759"/>
<dbReference type="PROSITE" id="PS50109">
    <property type="entry name" value="HIS_KIN"/>
    <property type="match status" value="1"/>
</dbReference>
<dbReference type="GO" id="GO:0009927">
    <property type="term" value="F:histidine phosphotransfer kinase activity"/>
    <property type="evidence" value="ECO:0007669"/>
    <property type="project" value="TreeGrafter"/>
</dbReference>
<dbReference type="FunFam" id="3.40.50.2300:FF:000285">
    <property type="entry name" value="Putative sensor histidine kinase/response regulator"/>
    <property type="match status" value="1"/>
</dbReference>
<dbReference type="InterPro" id="IPR005467">
    <property type="entry name" value="His_kinase_dom"/>
</dbReference>
<dbReference type="Gene3D" id="3.30.450.40">
    <property type="match status" value="1"/>
</dbReference>
<evidence type="ECO:0000256" key="2">
    <source>
        <dbReference type="ARBA" id="ARBA00004651"/>
    </source>
</evidence>
<sequence>MEEYYILGEDLPLPPARLFERLALIPGYIWDQSFDPFHSTYDHWHVVGIRHSSDHGAATPAGTSSGTVSTTRESPRAEARPPFRHHWRSSLSESSSEISSSRVEQDPFFLPIVARISSHVVRLEREYHMMRSIIQISDPECIHTVRPIDIVKLAPEPGDPGPILVAIYESPGYNSLRDIVAFGPAAFAFSPHSESSTGTTPGEQVSLPMFLDFAIGACDCLELLHYGLKAVHGEIRPDAFHFNRTNGIVKLANTGNGARAFDNALSEGWSALSRELGAKTKLQFIAPEQTGRMPTEPDSRTDIYTLGVLFWIILVGKPAFTGATPMEVVQNVLGKRLPPVSSKRMDIPDAVCAVITKMTHKALHERYNTITSVKKDLEKIAKLLGDGDVNALKSFQIAQNDVSSFFTLPSQMFGRDEEYQKVISVAEKVHRRQRALYAKLASQSNVNAFFGSTSSVSDSRLESGDICEESSDSGSLNYIASRHNSNAALPGLSYPPTRDSLYSNESSLSTQRGITSMNRTRVSADLRSTGDSGDRESSHVSLHTTQSPMDTLNPLGRHRPANKARRHGQCEIITISGDPGIGKSDLIQRVQPVIRKLGYIGAAQLDRSRRIPFEPFAKILASILRQIFSERDITTEYHQNIRSFLRPYWPTLCQALNLPEQLINENERPVSPKVGGTQPLLKEGSRTETTKRPSFLHGSTSADMFRSGTTNKNMRLMEIYTEILRHLCSQKLICVCLDDLQYADDETVELVMNIWKTRVPCLLILAARKHEISSRELLSLFDAESPSITKIELQPLSESDIARYVAVAMQLPPEPTLTPLSVTVVEKSQGNPFFIRMMLETCYNKNCIWYSWRHSKWEFDIDRIFTEFVSPEYGDSLGTDFLTKRFREYPPAILAILIWASFLGSPFSFSLIQKLIEGEFWYVGDGAEAGDNATQCPRFLLPHSEAEIVSGLQWLVQSYILLPGETDDEFRFAHERFSQAVSTLSECHDVEKMHFVIAKTMMKYCTGDCDMYSKSLHICRSVDLIRKRVKQRSRYRKALRNAARTALTSGARPTALYYSRHAIKLLQQNCWNEKSPDVDYEETLQLHTSTAELLWYQGDNGESLRVLSQIFQHAKTPADKAKAWILKSKISTVSGDFNGAMDSLLSSLEELDVHLRQPTTYEQCDAAFMELKEYLKSQDLESIIQQPLSNDPKIVAIGNVFSEAMAVAFWGDDITYMFMGVEMMRLHLFSGRFSQIGLACCHLAMVAYSRHNDLEFATSMSDLSLLLFETYSDPWSRGTGFTLQSFVIEHMRAPLRTILPYIEQSMDYAFDSNDPHMMLISYGLMAATRFYLGQDMSEIETFCTDTPDELKDWILDVRGGPVVLAVKQVSRALQGKTSWRLPDLVMDDDKHNSSEYMDHIHEFAMRTDRPQNMYWGIGMVALFVFGHHDKAIEVGIGMMNGGIERLWCQRVAHLAHFILALAVLTRHLDNPKNSNLEAHMDVVMRCKHVIDFARSACDVNYAMWSLLIEALLYESKENFSSAVNCIEAAIDHCEVHGFPLEEAMALEIHGDFLVRRGAKRPARAMIREAIAAWTGLCAIGKATHLSEKHEWLLKTALGPRLNDAGTQTVDSLANIGPKSVVEPSAIQNQLEDDRKKIWLENTGAHIDDGPVDIPSAGLDIIDLSTILEFSQVMSSELQIEKLLTKMIDIILESCNGSDTAVIATEFEDSGFAIAARGSLDDGQKAFVDGLPFSEMEDKIAQQITHYTLRTKQEVLVHNVLEDERFSIINEGYHARYPLGRSIITLPIVQADSLLGVVHIEGKPNSFTQRNVVVLRLLCNQVGISLSNALLFRRVRKVSATNAAMVESQKRALAQAREAEQKAKIAEAEANHNVKLKEDAAKAKSVFLANVSHDLRTPMNGVIGLSELLKGTNLDKEQDGYVESIRVCADTLLTLINDILDFSKLEAGKMKISTVPLNLKETISEVVRALRYTHRDRGLATIEDLDKVPEDLVVMGDPVRLHQIFMNLLSNSYKFTPKGYVKVAATVSREGKNRVRLECSVSDTGIGISEEHKSRLFRPFSQADNSTARSYGGSGLGLSICKAIIEDVLGGLIWLNSKAGVGTTVTFQLVFQKAPKETAATAPWLQSFNQTDKHDIARITPAVARDLTLIPRDQIRVCIAEDNPINQKIAVKFVRGLGLECEAFSDGQQAVEALTQRSKEGRPFHLVLMDVQMPVLDGYDATREIRKNADSNVNQALVIAMTASAIEGDREKCIEAGMNNYLAKPVRSSVLKEMLDQYLAPAKPSRLRMRAIARQSSDGVRSDDVGTPGSLTSSSSASQFIALTPDIEKSQPRMSGVSLEAKPTEQQLPERLSTRSPEKSPSIENLHENST</sequence>
<feature type="compositionally biased region" description="Polar residues" evidence="14">
    <location>
        <begin position="500"/>
        <end position="521"/>
    </location>
</feature>
<keyword evidence="7" id="KW-0812">Transmembrane</keyword>
<evidence type="ECO:0000256" key="12">
    <source>
        <dbReference type="ARBA" id="ARBA00023136"/>
    </source>
</evidence>
<dbReference type="GO" id="GO:0005886">
    <property type="term" value="C:plasma membrane"/>
    <property type="evidence" value="ECO:0007669"/>
    <property type="project" value="UniProtKB-SubCell"/>
</dbReference>
<evidence type="ECO:0000256" key="10">
    <source>
        <dbReference type="ARBA" id="ARBA00022840"/>
    </source>
</evidence>
<dbReference type="GeneID" id="31003748"/>
<organism evidence="18 19">
    <name type="scientific">Talaromyces atroroseus</name>
    <dbReference type="NCBI Taxonomy" id="1441469"/>
    <lineage>
        <taxon>Eukaryota</taxon>
        <taxon>Fungi</taxon>
        <taxon>Dikarya</taxon>
        <taxon>Ascomycota</taxon>
        <taxon>Pezizomycotina</taxon>
        <taxon>Eurotiomycetes</taxon>
        <taxon>Eurotiomycetidae</taxon>
        <taxon>Eurotiales</taxon>
        <taxon>Trichocomaceae</taxon>
        <taxon>Talaromyces</taxon>
        <taxon>Talaromyces sect. Trachyspermi</taxon>
    </lineage>
</organism>
<evidence type="ECO:0000313" key="19">
    <source>
        <dbReference type="Proteomes" id="UP000214365"/>
    </source>
</evidence>
<comment type="subcellular location">
    <subcellularLocation>
        <location evidence="2">Cell membrane</location>
        <topology evidence="2">Multi-pass membrane protein</topology>
    </subcellularLocation>
</comment>
<dbReference type="SMART" id="SM00388">
    <property type="entry name" value="HisKA"/>
    <property type="match status" value="1"/>
</dbReference>
<keyword evidence="8" id="KW-0547">Nucleotide-binding</keyword>
<dbReference type="CDD" id="cd17546">
    <property type="entry name" value="REC_hyHK_CKI1_RcsC-like"/>
    <property type="match status" value="1"/>
</dbReference>
<feature type="region of interest" description="Disordered" evidence="14">
    <location>
        <begin position="2293"/>
        <end position="2370"/>
    </location>
</feature>